<evidence type="ECO:0000313" key="5">
    <source>
        <dbReference type="EMBL" id="KZP06541.1"/>
    </source>
</evidence>
<dbReference type="GO" id="GO:0003735">
    <property type="term" value="F:structural constituent of ribosome"/>
    <property type="evidence" value="ECO:0007669"/>
    <property type="project" value="InterPro"/>
</dbReference>
<dbReference type="Proteomes" id="UP000076532">
    <property type="component" value="Unassembled WGS sequence"/>
</dbReference>
<feature type="region of interest" description="Disordered" evidence="4">
    <location>
        <begin position="43"/>
        <end position="67"/>
    </location>
</feature>
<comment type="similarity">
    <text evidence="1">Belongs to the eukaryotic ribosomal protein eS6 family.</text>
</comment>
<dbReference type="OrthoDB" id="10260596at2759"/>
<accession>A0A167WVR3</accession>
<keyword evidence="6" id="KW-1185">Reference proteome</keyword>
<dbReference type="GO" id="GO:0006412">
    <property type="term" value="P:translation"/>
    <property type="evidence" value="ECO:0007669"/>
    <property type="project" value="InterPro"/>
</dbReference>
<dbReference type="GO" id="GO:0005840">
    <property type="term" value="C:ribosome"/>
    <property type="evidence" value="ECO:0007669"/>
    <property type="project" value="UniProtKB-KW"/>
</dbReference>
<keyword evidence="3" id="KW-0687">Ribonucleoprotein</keyword>
<dbReference type="EMBL" id="KV417782">
    <property type="protein sequence ID" value="KZP06541.1"/>
    <property type="molecule type" value="Genomic_DNA"/>
</dbReference>
<proteinExistence type="inferred from homology"/>
<organism evidence="5 6">
    <name type="scientific">Athelia psychrophila</name>
    <dbReference type="NCBI Taxonomy" id="1759441"/>
    <lineage>
        <taxon>Eukaryota</taxon>
        <taxon>Fungi</taxon>
        <taxon>Dikarya</taxon>
        <taxon>Basidiomycota</taxon>
        <taxon>Agaricomycotina</taxon>
        <taxon>Agaricomycetes</taxon>
        <taxon>Agaricomycetidae</taxon>
        <taxon>Atheliales</taxon>
        <taxon>Atheliaceae</taxon>
        <taxon>Athelia</taxon>
    </lineage>
</organism>
<evidence type="ECO:0000256" key="4">
    <source>
        <dbReference type="SAM" id="MobiDB-lite"/>
    </source>
</evidence>
<dbReference type="InterPro" id="IPR001377">
    <property type="entry name" value="Ribosomal_eS6"/>
</dbReference>
<evidence type="ECO:0000313" key="6">
    <source>
        <dbReference type="Proteomes" id="UP000076532"/>
    </source>
</evidence>
<dbReference type="Pfam" id="PF01092">
    <property type="entry name" value="Ribosomal_S6e"/>
    <property type="match status" value="1"/>
</dbReference>
<dbReference type="AlphaFoldDB" id="A0A167WVR3"/>
<sequence length="67" mass="7859">MKHAALLPYRVKLLCDGHSCYHSRRTDDRKRKSIRGCIVIRARHRPQTPRPHARDQDPQVLQFEEGG</sequence>
<reference evidence="5 6" key="1">
    <citation type="journal article" date="2016" name="Mol. Biol. Evol.">
        <title>Comparative Genomics of Early-Diverging Mushroom-Forming Fungi Provides Insights into the Origins of Lignocellulose Decay Capabilities.</title>
        <authorList>
            <person name="Nagy L.G."/>
            <person name="Riley R."/>
            <person name="Tritt A."/>
            <person name="Adam C."/>
            <person name="Daum C."/>
            <person name="Floudas D."/>
            <person name="Sun H."/>
            <person name="Yadav J.S."/>
            <person name="Pangilinan J."/>
            <person name="Larsson K.H."/>
            <person name="Matsuura K."/>
            <person name="Barry K."/>
            <person name="Labutti K."/>
            <person name="Kuo R."/>
            <person name="Ohm R.A."/>
            <person name="Bhattacharya S.S."/>
            <person name="Shirouzu T."/>
            <person name="Yoshinaga Y."/>
            <person name="Martin F.M."/>
            <person name="Grigoriev I.V."/>
            <person name="Hibbett D.S."/>
        </authorList>
    </citation>
    <scope>NUCLEOTIDE SEQUENCE [LARGE SCALE GENOMIC DNA]</scope>
    <source>
        <strain evidence="5 6">CBS 109695</strain>
    </source>
</reference>
<gene>
    <name evidence="5" type="ORF">FIBSPDRAFT_876411</name>
</gene>
<protein>
    <submittedName>
        <fullName evidence="5">Uncharacterized protein</fullName>
    </submittedName>
</protein>
<keyword evidence="2" id="KW-0689">Ribosomal protein</keyword>
<evidence type="ECO:0000256" key="2">
    <source>
        <dbReference type="ARBA" id="ARBA00022980"/>
    </source>
</evidence>
<evidence type="ECO:0000256" key="3">
    <source>
        <dbReference type="ARBA" id="ARBA00023274"/>
    </source>
</evidence>
<name>A0A167WVR3_9AGAM</name>
<dbReference type="GO" id="GO:1990904">
    <property type="term" value="C:ribonucleoprotein complex"/>
    <property type="evidence" value="ECO:0007669"/>
    <property type="project" value="UniProtKB-KW"/>
</dbReference>
<evidence type="ECO:0000256" key="1">
    <source>
        <dbReference type="ARBA" id="ARBA00009312"/>
    </source>
</evidence>